<comment type="caution">
    <text evidence="2">The sequence shown here is derived from an EMBL/GenBank/DDBJ whole genome shotgun (WGS) entry which is preliminary data.</text>
</comment>
<sequence>MKNIYLIIGLLFSGLSVAWAQTDSVSQAKRVKNPLIIELEVENGGIIASKEVKETAFQSAFYNGLNLKIGWKIQHSDDQYFTLYNNPIYGVGLYSSTFNTDIIGSPYAIYGFMQSPFGNLANKRWGFDYRIGLGISGNFTPYDEETNPLNVVIGAKNNVFIDLGIRAQYKINPNWRAGLGLAFHHFSNGAMRLPNKGVNLIPLTASITYQPNGQTVLPDKSHIEPYSERILFHVNYGLGWKQLERDNDRRFFKSTVSAYASKHISHKWRMGAGLDLFYSESGNSDQIAGDKSGKLSAKLSYGPSYYLAHVLTRNLVLNGNVGYYLHKQYFNGEITRIFLRAGARYYVYKNINAGVSIKAHKGKADFIEWTMGYTFNRK</sequence>
<name>A0A0B8T2T5_9SPHI</name>
<dbReference type="InterPro" id="IPR018550">
    <property type="entry name" value="Lipid-A_deacylase-rel"/>
</dbReference>
<keyword evidence="3" id="KW-1185">Reference proteome</keyword>
<evidence type="ECO:0000313" key="3">
    <source>
        <dbReference type="Proteomes" id="UP000031802"/>
    </source>
</evidence>
<feature type="signal peptide" evidence="1">
    <location>
        <begin position="1"/>
        <end position="20"/>
    </location>
</feature>
<protein>
    <submittedName>
        <fullName evidence="2">Lipid a 3-O-deacylase-related protein</fullName>
    </submittedName>
</protein>
<organism evidence="2 3">
    <name type="scientific">Sphingobacterium deserti</name>
    <dbReference type="NCBI Taxonomy" id="1229276"/>
    <lineage>
        <taxon>Bacteria</taxon>
        <taxon>Pseudomonadati</taxon>
        <taxon>Bacteroidota</taxon>
        <taxon>Sphingobacteriia</taxon>
        <taxon>Sphingobacteriales</taxon>
        <taxon>Sphingobacteriaceae</taxon>
        <taxon>Sphingobacterium</taxon>
    </lineage>
</organism>
<evidence type="ECO:0000313" key="2">
    <source>
        <dbReference type="EMBL" id="KGE13208.1"/>
    </source>
</evidence>
<dbReference type="EMBL" id="JJMU01000054">
    <property type="protein sequence ID" value="KGE13208.1"/>
    <property type="molecule type" value="Genomic_DNA"/>
</dbReference>
<dbReference type="RefSeq" id="WP_241462440.1">
    <property type="nucleotide sequence ID" value="NZ_JJMU01000054.1"/>
</dbReference>
<dbReference type="PATRIC" id="fig|1229276.3.peg.3146"/>
<dbReference type="AlphaFoldDB" id="A0A0B8T2T5"/>
<feature type="chain" id="PRO_5002138594" evidence="1">
    <location>
        <begin position="21"/>
        <end position="378"/>
    </location>
</feature>
<dbReference type="eggNOG" id="COG1317">
    <property type="taxonomic scope" value="Bacteria"/>
</dbReference>
<dbReference type="Gene3D" id="2.40.160.20">
    <property type="match status" value="1"/>
</dbReference>
<evidence type="ECO:0000256" key="1">
    <source>
        <dbReference type="SAM" id="SignalP"/>
    </source>
</evidence>
<reference evidence="2 3" key="2">
    <citation type="journal article" date="2015" name="PLoS ONE">
        <title>Whole-Genome Optical Mapping and Finished Genome Sequence of Sphingobacterium deserti sp. nov., a New Species Isolated from the Western Desert of China.</title>
        <authorList>
            <person name="Teng C."/>
            <person name="Zhou Z."/>
            <person name="Molnar I."/>
            <person name="Li X."/>
            <person name="Tang R."/>
            <person name="Chen M."/>
            <person name="Wang L."/>
            <person name="Su S."/>
            <person name="Zhang W."/>
            <person name="Lin M."/>
        </authorList>
    </citation>
    <scope>NUCLEOTIDE SEQUENCE [LARGE SCALE GENOMIC DNA]</scope>
    <source>
        <strain evidence="3">ACCC05744</strain>
    </source>
</reference>
<reference evidence="3" key="1">
    <citation type="submission" date="2014-04" db="EMBL/GenBank/DDBJ databases">
        <title>Whole-Genome optical mapping and complete genome sequence of Sphingobacterium deserti sp. nov., a new spaces isolated from desert in the west of China.</title>
        <authorList>
            <person name="Teng C."/>
            <person name="Zhou Z."/>
            <person name="Li X."/>
            <person name="Chen M."/>
            <person name="Lin M."/>
            <person name="Wang L."/>
            <person name="Su S."/>
            <person name="Zhang C."/>
            <person name="Zhang W."/>
        </authorList>
    </citation>
    <scope>NUCLEOTIDE SEQUENCE [LARGE SCALE GENOMIC DNA]</scope>
    <source>
        <strain evidence="3">ACCC05744</strain>
    </source>
</reference>
<dbReference type="STRING" id="1229276.DI53_3044"/>
<dbReference type="Pfam" id="PF09411">
    <property type="entry name" value="PagL"/>
    <property type="match status" value="1"/>
</dbReference>
<gene>
    <name evidence="2" type="ORF">DI53_3044</name>
</gene>
<proteinExistence type="predicted"/>
<dbReference type="Proteomes" id="UP000031802">
    <property type="component" value="Unassembled WGS sequence"/>
</dbReference>
<keyword evidence="1" id="KW-0732">Signal</keyword>
<accession>A0A0B8T2T5</accession>